<feature type="transmembrane region" description="Helical" evidence="6">
    <location>
        <begin position="187"/>
        <end position="207"/>
    </location>
</feature>
<dbReference type="OrthoDB" id="3175972at2"/>
<dbReference type="PIRSF" id="PIRSF006324">
    <property type="entry name" value="LeuE"/>
    <property type="match status" value="1"/>
</dbReference>
<reference evidence="7 8" key="1">
    <citation type="submission" date="2019-03" db="EMBL/GenBank/DDBJ databases">
        <title>Draft genome sequences of novel Actinobacteria.</title>
        <authorList>
            <person name="Sahin N."/>
            <person name="Ay H."/>
            <person name="Saygin H."/>
        </authorList>
    </citation>
    <scope>NUCLEOTIDE SEQUENCE [LARGE SCALE GENOMIC DNA]</scope>
    <source>
        <strain evidence="7 8">7K502</strain>
    </source>
</reference>
<feature type="transmembrane region" description="Helical" evidence="6">
    <location>
        <begin position="119"/>
        <end position="140"/>
    </location>
</feature>
<feature type="transmembrane region" description="Helical" evidence="6">
    <location>
        <begin position="152"/>
        <end position="175"/>
    </location>
</feature>
<dbReference type="GO" id="GO:0015171">
    <property type="term" value="F:amino acid transmembrane transporter activity"/>
    <property type="evidence" value="ECO:0007669"/>
    <property type="project" value="TreeGrafter"/>
</dbReference>
<evidence type="ECO:0000256" key="2">
    <source>
        <dbReference type="ARBA" id="ARBA00022475"/>
    </source>
</evidence>
<dbReference type="GO" id="GO:0005886">
    <property type="term" value="C:plasma membrane"/>
    <property type="evidence" value="ECO:0007669"/>
    <property type="project" value="UniProtKB-SubCell"/>
</dbReference>
<evidence type="ECO:0000256" key="1">
    <source>
        <dbReference type="ARBA" id="ARBA00004651"/>
    </source>
</evidence>
<evidence type="ECO:0000256" key="5">
    <source>
        <dbReference type="ARBA" id="ARBA00023136"/>
    </source>
</evidence>
<organism evidence="7 8">
    <name type="scientific">Saccharopolyspora elongata</name>
    <dbReference type="NCBI Taxonomy" id="2530387"/>
    <lineage>
        <taxon>Bacteria</taxon>
        <taxon>Bacillati</taxon>
        <taxon>Actinomycetota</taxon>
        <taxon>Actinomycetes</taxon>
        <taxon>Pseudonocardiales</taxon>
        <taxon>Pseudonocardiaceae</taxon>
        <taxon>Saccharopolyspora</taxon>
    </lineage>
</organism>
<dbReference type="InterPro" id="IPR001123">
    <property type="entry name" value="LeuE-type"/>
</dbReference>
<protein>
    <submittedName>
        <fullName evidence="7">LysE family translocator</fullName>
    </submittedName>
</protein>
<dbReference type="Proteomes" id="UP000294947">
    <property type="component" value="Unassembled WGS sequence"/>
</dbReference>
<name>A0A4R4Y0R0_9PSEU</name>
<evidence type="ECO:0000256" key="4">
    <source>
        <dbReference type="ARBA" id="ARBA00022989"/>
    </source>
</evidence>
<dbReference type="PANTHER" id="PTHR30086:SF20">
    <property type="entry name" value="ARGININE EXPORTER PROTEIN ARGO-RELATED"/>
    <property type="match status" value="1"/>
</dbReference>
<comment type="caution">
    <text evidence="7">The sequence shown here is derived from an EMBL/GenBank/DDBJ whole genome shotgun (WGS) entry which is preliminary data.</text>
</comment>
<evidence type="ECO:0000313" key="8">
    <source>
        <dbReference type="Proteomes" id="UP000294947"/>
    </source>
</evidence>
<dbReference type="PANTHER" id="PTHR30086">
    <property type="entry name" value="ARGININE EXPORTER PROTEIN ARGO"/>
    <property type="match status" value="1"/>
</dbReference>
<evidence type="ECO:0000256" key="6">
    <source>
        <dbReference type="SAM" id="Phobius"/>
    </source>
</evidence>
<sequence length="212" mass="21794">MVSVDRLLVFAAMSLVIIAVPGPSVLFVVGRALAHGKRTALTSVVGNAIGCYLVAIAVALGVGAVVAQSIAVFTAIKVAGAVYLVYLGIKALRSSRPLAAQLPEQAPAFGGLRTLREGVVVGVANPKTFIFFTAVVPQFVDPALGHVPVQMLLLALIPIGIALVSDSAWGLFAATARNWLASAPRRLAMVQKAGGFAMIGLGLSLAVTGRKE</sequence>
<keyword evidence="5 6" id="KW-0472">Membrane</keyword>
<comment type="subcellular location">
    <subcellularLocation>
        <location evidence="1">Cell membrane</location>
        <topology evidence="1">Multi-pass membrane protein</topology>
    </subcellularLocation>
</comment>
<proteinExistence type="predicted"/>
<keyword evidence="3 6" id="KW-0812">Transmembrane</keyword>
<dbReference type="EMBL" id="SMKW01000094">
    <property type="protein sequence ID" value="TDD37605.1"/>
    <property type="molecule type" value="Genomic_DNA"/>
</dbReference>
<gene>
    <name evidence="7" type="ORF">E1288_40175</name>
</gene>
<feature type="transmembrane region" description="Helical" evidence="6">
    <location>
        <begin position="6"/>
        <end position="29"/>
    </location>
</feature>
<keyword evidence="4 6" id="KW-1133">Transmembrane helix</keyword>
<evidence type="ECO:0000256" key="3">
    <source>
        <dbReference type="ARBA" id="ARBA00022692"/>
    </source>
</evidence>
<keyword evidence="8" id="KW-1185">Reference proteome</keyword>
<dbReference type="RefSeq" id="WP_132493921.1">
    <property type="nucleotide sequence ID" value="NZ_SMKW01000094.1"/>
</dbReference>
<keyword evidence="2" id="KW-1003">Cell membrane</keyword>
<feature type="transmembrane region" description="Helical" evidence="6">
    <location>
        <begin position="70"/>
        <end position="89"/>
    </location>
</feature>
<evidence type="ECO:0000313" key="7">
    <source>
        <dbReference type="EMBL" id="TDD37605.1"/>
    </source>
</evidence>
<feature type="transmembrane region" description="Helical" evidence="6">
    <location>
        <begin position="41"/>
        <end position="64"/>
    </location>
</feature>
<dbReference type="Pfam" id="PF01810">
    <property type="entry name" value="LysE"/>
    <property type="match status" value="1"/>
</dbReference>
<dbReference type="AlphaFoldDB" id="A0A4R4Y0R0"/>
<accession>A0A4R4Y0R0</accession>